<evidence type="ECO:0000313" key="2">
    <source>
        <dbReference type="EMBL" id="BAB63847.1"/>
    </source>
</evidence>
<dbReference type="AlphaFoldDB" id="Q94CR7"/>
<feature type="region of interest" description="Disordered" evidence="1">
    <location>
        <begin position="278"/>
        <end position="297"/>
    </location>
</feature>
<feature type="compositionally biased region" description="Basic residues" evidence="1">
    <location>
        <begin position="278"/>
        <end position="292"/>
    </location>
</feature>
<proteinExistence type="predicted"/>
<feature type="region of interest" description="Disordered" evidence="1">
    <location>
        <begin position="315"/>
        <end position="335"/>
    </location>
</feature>
<accession>Q94CR7</accession>
<feature type="region of interest" description="Disordered" evidence="1">
    <location>
        <begin position="351"/>
        <end position="385"/>
    </location>
</feature>
<name>Q94CR7_ORYSJ</name>
<organism evidence="2">
    <name type="scientific">Oryza sativa subsp. japonica</name>
    <name type="common">Rice</name>
    <dbReference type="NCBI Taxonomy" id="39947"/>
    <lineage>
        <taxon>Eukaryota</taxon>
        <taxon>Viridiplantae</taxon>
        <taxon>Streptophyta</taxon>
        <taxon>Embryophyta</taxon>
        <taxon>Tracheophyta</taxon>
        <taxon>Spermatophyta</taxon>
        <taxon>Magnoliopsida</taxon>
        <taxon>Liliopsida</taxon>
        <taxon>Poales</taxon>
        <taxon>Poaceae</taxon>
        <taxon>BOP clade</taxon>
        <taxon>Oryzoideae</taxon>
        <taxon>Oryzeae</taxon>
        <taxon>Oryzinae</taxon>
        <taxon>Oryza</taxon>
        <taxon>Oryza sativa</taxon>
    </lineage>
</organism>
<reference evidence="2" key="1">
    <citation type="submission" date="2001-05" db="EMBL/GenBank/DDBJ databases">
        <title>Oryza sativa nipponbare(GA3) genomic DNA, chromosome 1, PAC clone:P0660F12.</title>
        <authorList>
            <person name="Sasaki T."/>
            <person name="Matsumoto T."/>
            <person name="Yamamoto K."/>
        </authorList>
    </citation>
    <scope>NUCLEOTIDE SEQUENCE</scope>
</reference>
<dbReference type="EMBL" id="AP003687">
    <property type="protein sequence ID" value="BAB63847.1"/>
    <property type="molecule type" value="Genomic_DNA"/>
</dbReference>
<feature type="region of interest" description="Disordered" evidence="1">
    <location>
        <begin position="22"/>
        <end position="54"/>
    </location>
</feature>
<gene>
    <name evidence="2" type="primary">P0660F12.12</name>
</gene>
<sequence>MDPRLLSAARRGDREWLEAVLGGAAPAPDQGAVDVAGPPDPGQQAPAQPPPPSPSAAALLLDVATTPRGDSALHVVAGSGDSDDFLRCARMIYHGAEGLLGHTNATGGRADEEEARRLRKRRRFSQFTHTAREIIKIFTCASVNITIALLGPVSTDSMTVRGIGSLAVWKCYSDNLSREKREERPSGAAVLQWLGGCDVGGGDEGRWSMAVCRGEEGVGLGGGDVRRKATAPAVACDWSATAAHTRGGRGRVGWRQWSARHSDGLPWLARQRRRQAYARHARPWRRRQRPQKGKNTPKDLLRAICRRLTTGNRGCRISSHRNTKTYHPLPTIRPEPLGELRRINNHSYTEYGRIPRYGHSGSSPEDDSHTIPARAGEASTGKAPYLEDDSRRLRRRLARLRCWGGSERKVQLGGAEEGDAVTDRWRWPWIQATVAHIASRGDVGARVERDGRGIAEVGAMDFGHGTATTTDARANNSKSYSCELDFGIVLLICMLSNAIKYIRCYPSDIYNDNT</sequence>
<evidence type="ECO:0000256" key="1">
    <source>
        <dbReference type="SAM" id="MobiDB-lite"/>
    </source>
</evidence>
<protein>
    <submittedName>
        <fullName evidence="2">p0660F12.12 protein</fullName>
    </submittedName>
</protein>